<name>A0A4D6M870_VIGUN</name>
<organism evidence="1 2">
    <name type="scientific">Vigna unguiculata</name>
    <name type="common">Cowpea</name>
    <dbReference type="NCBI Taxonomy" id="3917"/>
    <lineage>
        <taxon>Eukaryota</taxon>
        <taxon>Viridiplantae</taxon>
        <taxon>Streptophyta</taxon>
        <taxon>Embryophyta</taxon>
        <taxon>Tracheophyta</taxon>
        <taxon>Spermatophyta</taxon>
        <taxon>Magnoliopsida</taxon>
        <taxon>eudicotyledons</taxon>
        <taxon>Gunneridae</taxon>
        <taxon>Pentapetalae</taxon>
        <taxon>rosids</taxon>
        <taxon>fabids</taxon>
        <taxon>Fabales</taxon>
        <taxon>Fabaceae</taxon>
        <taxon>Papilionoideae</taxon>
        <taxon>50 kb inversion clade</taxon>
        <taxon>NPAAA clade</taxon>
        <taxon>indigoferoid/millettioid clade</taxon>
        <taxon>Phaseoleae</taxon>
        <taxon>Vigna</taxon>
    </lineage>
</organism>
<accession>A0A4D6M870</accession>
<dbReference type="EMBL" id="CP039350">
    <property type="protein sequence ID" value="QCD97023.1"/>
    <property type="molecule type" value="Genomic_DNA"/>
</dbReference>
<gene>
    <name evidence="1" type="ORF">DEO72_LG6g1733</name>
</gene>
<sequence>MKLGGEGKIRAESGKRKLGLWFDDRRRSREIVVPFVGEGEVGKKKVRQWKTTKENLWQSWKVSFLLCFLSSC</sequence>
<protein>
    <submittedName>
        <fullName evidence="1">Uncharacterized protein</fullName>
    </submittedName>
</protein>
<keyword evidence="2" id="KW-1185">Reference proteome</keyword>
<evidence type="ECO:0000313" key="1">
    <source>
        <dbReference type="EMBL" id="QCD97023.1"/>
    </source>
</evidence>
<proteinExistence type="predicted"/>
<reference evidence="1 2" key="1">
    <citation type="submission" date="2019-04" db="EMBL/GenBank/DDBJ databases">
        <title>An improved genome assembly and genetic linkage map for asparagus bean, Vigna unguiculata ssp. sesquipedialis.</title>
        <authorList>
            <person name="Xia Q."/>
            <person name="Zhang R."/>
            <person name="Dong Y."/>
        </authorList>
    </citation>
    <scope>NUCLEOTIDE SEQUENCE [LARGE SCALE GENOMIC DNA]</scope>
    <source>
        <tissue evidence="1">Leaf</tissue>
    </source>
</reference>
<evidence type="ECO:0000313" key="2">
    <source>
        <dbReference type="Proteomes" id="UP000501690"/>
    </source>
</evidence>
<dbReference type="Proteomes" id="UP000501690">
    <property type="component" value="Linkage Group LG6"/>
</dbReference>
<dbReference type="AlphaFoldDB" id="A0A4D6M870"/>